<dbReference type="OrthoDB" id="309640at2759"/>
<dbReference type="Pfam" id="PF01042">
    <property type="entry name" value="Ribonuc_L-PSP"/>
    <property type="match status" value="1"/>
</dbReference>
<keyword evidence="3" id="KW-1185">Reference proteome</keyword>
<dbReference type="InterPro" id="IPR006175">
    <property type="entry name" value="YjgF/YER057c/UK114"/>
</dbReference>
<accession>A0A1V6PTT7</accession>
<evidence type="ECO:0000313" key="3">
    <source>
        <dbReference type="Proteomes" id="UP000191672"/>
    </source>
</evidence>
<reference evidence="3" key="1">
    <citation type="journal article" date="2017" name="Nat. Microbiol.">
        <title>Global analysis of biosynthetic gene clusters reveals vast potential of secondary metabolite production in Penicillium species.</title>
        <authorList>
            <person name="Nielsen J.C."/>
            <person name="Grijseels S."/>
            <person name="Prigent S."/>
            <person name="Ji B."/>
            <person name="Dainat J."/>
            <person name="Nielsen K.F."/>
            <person name="Frisvad J.C."/>
            <person name="Workman M."/>
            <person name="Nielsen J."/>
        </authorList>
    </citation>
    <scope>NUCLEOTIDE SEQUENCE [LARGE SCALE GENOMIC DNA]</scope>
    <source>
        <strain evidence="3">IBT 31811</strain>
    </source>
</reference>
<dbReference type="EMBL" id="MDYN01000036">
    <property type="protein sequence ID" value="OQD80405.1"/>
    <property type="molecule type" value="Genomic_DNA"/>
</dbReference>
<evidence type="ECO:0000313" key="2">
    <source>
        <dbReference type="EMBL" id="OQD80405.1"/>
    </source>
</evidence>
<protein>
    <submittedName>
        <fullName evidence="2">Uncharacterized protein</fullName>
    </submittedName>
</protein>
<gene>
    <name evidence="2" type="ORF">PENANT_c036G07115</name>
</gene>
<dbReference type="AlphaFoldDB" id="A0A1V6PTT7"/>
<proteinExistence type="inferred from homology"/>
<dbReference type="InterPro" id="IPR035959">
    <property type="entry name" value="RutC-like_sf"/>
</dbReference>
<evidence type="ECO:0000256" key="1">
    <source>
        <dbReference type="ARBA" id="ARBA00010552"/>
    </source>
</evidence>
<dbReference type="PANTHER" id="PTHR11803:SF58">
    <property type="entry name" value="PROTEIN HMF1-RELATED"/>
    <property type="match status" value="1"/>
</dbReference>
<name>A0A1V6PTT7_9EURO</name>
<sequence>MSDEQEHPEHPPPDYHTIPRRATAIECIRTSAAPSPPSRSSQAFKANGTIYVAGQVAAAPRVGLAIGSPSSNAERIFYNIEVILKAAGSSLDRIVKTTVYFRDCYQGVSDFEAVYKRKLPFAPPRTTVMVSKMENRDVQMEVIAVE</sequence>
<dbReference type="Proteomes" id="UP000191672">
    <property type="component" value="Unassembled WGS sequence"/>
</dbReference>
<dbReference type="CDD" id="cd00448">
    <property type="entry name" value="YjgF_YER057c_UK114_family"/>
    <property type="match status" value="1"/>
</dbReference>
<dbReference type="GO" id="GO:0019239">
    <property type="term" value="F:deaminase activity"/>
    <property type="evidence" value="ECO:0007669"/>
    <property type="project" value="TreeGrafter"/>
</dbReference>
<dbReference type="PANTHER" id="PTHR11803">
    <property type="entry name" value="2-IMINOBUTANOATE/2-IMINOPROPANOATE DEAMINASE RIDA"/>
    <property type="match status" value="1"/>
</dbReference>
<comment type="similarity">
    <text evidence="1">Belongs to the RutC family.</text>
</comment>
<dbReference type="SUPFAM" id="SSF55298">
    <property type="entry name" value="YjgF-like"/>
    <property type="match status" value="1"/>
</dbReference>
<dbReference type="STRING" id="416450.A0A1V6PTT7"/>
<dbReference type="GO" id="GO:0005739">
    <property type="term" value="C:mitochondrion"/>
    <property type="evidence" value="ECO:0007669"/>
    <property type="project" value="TreeGrafter"/>
</dbReference>
<organism evidence="2 3">
    <name type="scientific">Penicillium antarcticum</name>
    <dbReference type="NCBI Taxonomy" id="416450"/>
    <lineage>
        <taxon>Eukaryota</taxon>
        <taxon>Fungi</taxon>
        <taxon>Dikarya</taxon>
        <taxon>Ascomycota</taxon>
        <taxon>Pezizomycotina</taxon>
        <taxon>Eurotiomycetes</taxon>
        <taxon>Eurotiomycetidae</taxon>
        <taxon>Eurotiales</taxon>
        <taxon>Aspergillaceae</taxon>
        <taxon>Penicillium</taxon>
    </lineage>
</organism>
<dbReference type="GO" id="GO:0005829">
    <property type="term" value="C:cytosol"/>
    <property type="evidence" value="ECO:0007669"/>
    <property type="project" value="TreeGrafter"/>
</dbReference>
<comment type="caution">
    <text evidence="2">The sequence shown here is derived from an EMBL/GenBank/DDBJ whole genome shotgun (WGS) entry which is preliminary data.</text>
</comment>
<dbReference type="Gene3D" id="3.30.1330.40">
    <property type="entry name" value="RutC-like"/>
    <property type="match status" value="1"/>
</dbReference>